<protein>
    <submittedName>
        <fullName evidence="2">Rrf2 family transcriptional regulator</fullName>
    </submittedName>
</protein>
<reference evidence="2 3" key="1">
    <citation type="submission" date="2018-06" db="EMBL/GenBank/DDBJ databases">
        <title>Nitrincola tibetense sp. nov., isolated from Lake XuguoCo on Tibetan Plateau.</title>
        <authorList>
            <person name="Xing P."/>
        </authorList>
    </citation>
    <scope>NUCLEOTIDE SEQUENCE [LARGE SCALE GENOMIC DNA]</scope>
    <source>
        <strain evidence="3">xg18</strain>
    </source>
</reference>
<dbReference type="EMBL" id="QKRX01000001">
    <property type="protein sequence ID" value="RAU19635.1"/>
    <property type="molecule type" value="Genomic_DNA"/>
</dbReference>
<dbReference type="InterPro" id="IPR036388">
    <property type="entry name" value="WH-like_DNA-bd_sf"/>
</dbReference>
<dbReference type="Pfam" id="PF02082">
    <property type="entry name" value="Rrf2"/>
    <property type="match status" value="1"/>
</dbReference>
<organism evidence="2 3">
    <name type="scientific">Nitrincola tibetensis</name>
    <dbReference type="NCBI Taxonomy" id="2219697"/>
    <lineage>
        <taxon>Bacteria</taxon>
        <taxon>Pseudomonadati</taxon>
        <taxon>Pseudomonadota</taxon>
        <taxon>Gammaproteobacteria</taxon>
        <taxon>Oceanospirillales</taxon>
        <taxon>Oceanospirillaceae</taxon>
        <taxon>Nitrincola</taxon>
    </lineage>
</organism>
<dbReference type="RefSeq" id="WP_112156629.1">
    <property type="nucleotide sequence ID" value="NZ_QKRX01000001.1"/>
</dbReference>
<accession>A0A364NRX7</accession>
<gene>
    <name evidence="2" type="ORF">DN062_00695</name>
</gene>
<name>A0A364NRX7_9GAMM</name>
<evidence type="ECO:0000313" key="3">
    <source>
        <dbReference type="Proteomes" id="UP000250744"/>
    </source>
</evidence>
<dbReference type="PANTHER" id="PTHR33221:SF4">
    <property type="entry name" value="HTH-TYPE TRANSCRIPTIONAL REPRESSOR NSRR"/>
    <property type="match status" value="1"/>
</dbReference>
<dbReference type="GO" id="GO:0005829">
    <property type="term" value="C:cytosol"/>
    <property type="evidence" value="ECO:0007669"/>
    <property type="project" value="TreeGrafter"/>
</dbReference>
<evidence type="ECO:0000256" key="1">
    <source>
        <dbReference type="ARBA" id="ARBA00023125"/>
    </source>
</evidence>
<dbReference type="PANTHER" id="PTHR33221">
    <property type="entry name" value="WINGED HELIX-TURN-HELIX TRANSCRIPTIONAL REGULATOR, RRF2 FAMILY"/>
    <property type="match status" value="1"/>
</dbReference>
<dbReference type="AlphaFoldDB" id="A0A364NRX7"/>
<comment type="caution">
    <text evidence="2">The sequence shown here is derived from an EMBL/GenBank/DDBJ whole genome shotgun (WGS) entry which is preliminary data.</text>
</comment>
<dbReference type="InterPro" id="IPR000944">
    <property type="entry name" value="Tscrpt_reg_Rrf2"/>
</dbReference>
<evidence type="ECO:0000313" key="2">
    <source>
        <dbReference type="EMBL" id="RAU19635.1"/>
    </source>
</evidence>
<proteinExistence type="predicted"/>
<dbReference type="Proteomes" id="UP000250744">
    <property type="component" value="Unassembled WGS sequence"/>
</dbReference>
<dbReference type="PROSITE" id="PS51197">
    <property type="entry name" value="HTH_RRF2_2"/>
    <property type="match status" value="1"/>
</dbReference>
<dbReference type="Gene3D" id="1.10.10.10">
    <property type="entry name" value="Winged helix-like DNA-binding domain superfamily/Winged helix DNA-binding domain"/>
    <property type="match status" value="1"/>
</dbReference>
<dbReference type="NCBIfam" id="TIGR00738">
    <property type="entry name" value="rrf2_super"/>
    <property type="match status" value="1"/>
</dbReference>
<dbReference type="SUPFAM" id="SSF46785">
    <property type="entry name" value="Winged helix' DNA-binding domain"/>
    <property type="match status" value="1"/>
</dbReference>
<dbReference type="GO" id="GO:0003677">
    <property type="term" value="F:DNA binding"/>
    <property type="evidence" value="ECO:0007669"/>
    <property type="project" value="UniProtKB-KW"/>
</dbReference>
<dbReference type="InterPro" id="IPR036390">
    <property type="entry name" value="WH_DNA-bd_sf"/>
</dbReference>
<sequence length="149" mass="16718">MHITRYTDYSLRVLIFVALKKNELTTIKEIADAYGISKSHLMKVVQELSNKGYLEAIRGKNGGLRLSGKPEDINLGHLVRDTEQDLALVECFNPESSLNKGCLISPTCELKLIFAKALESFFSVLDQYTLADLIPTSRSKELIQILKIC</sequence>
<dbReference type="OrthoDB" id="9795923at2"/>
<keyword evidence="3" id="KW-1185">Reference proteome</keyword>
<keyword evidence="1" id="KW-0238">DNA-binding</keyword>
<dbReference type="GO" id="GO:0003700">
    <property type="term" value="F:DNA-binding transcription factor activity"/>
    <property type="evidence" value="ECO:0007669"/>
    <property type="project" value="TreeGrafter"/>
</dbReference>